<sequence length="410" mass="44316">MKEWLGTTLEALNLVDTMEQQDGFTRLGYSKEETASMNVFRSVAETLGLSVQRDRAGNLFARWEGVSGQVVMTGSHLDTVENGGGYDGAAGVLCGLGAVKALKDIGFKPHHSIEVACFASEESARFGVSTLGSKSVAGILDKSVENVRDRHGVSIKEAVESTGLDWSSIEKAERSKEEILSFIELHIEQGTQIEDHGAQFGIVRGVACPIRLKVKVEGMAGHTGTTPMGKRADALVALAPLITFVSQEAEKLSKRSQKPLVATVSTMNVKPNVMNVIPGHAEAGIDIRSVDDDLKRSMADKIIEQCRSLENEFNVTINIETLVDNPSILLDEKLTARVKQAGESLGYNTFEMDSGAGHDVMNMAAKWPSALVFIPCEKGISHHPKEHSSLEDLYAGVEILAEVLRQEAGE</sequence>
<evidence type="ECO:0000256" key="7">
    <source>
        <dbReference type="PIRSR" id="PIRSR001235-1"/>
    </source>
</evidence>
<dbReference type="InterPro" id="IPR036264">
    <property type="entry name" value="Bact_exopeptidase_dim_dom"/>
</dbReference>
<dbReference type="EMBL" id="VTEZ01000005">
    <property type="protein sequence ID" value="TYS83789.1"/>
    <property type="molecule type" value="Genomic_DNA"/>
</dbReference>
<dbReference type="Pfam" id="PF07687">
    <property type="entry name" value="M20_dimer"/>
    <property type="match status" value="1"/>
</dbReference>
<evidence type="ECO:0000259" key="9">
    <source>
        <dbReference type="Pfam" id="PF07687"/>
    </source>
</evidence>
<comment type="cofactor">
    <cofactor evidence="1">
        <name>Mn(2+)</name>
        <dbReference type="ChEBI" id="CHEBI:29035"/>
    </cofactor>
</comment>
<feature type="binding site" evidence="7">
    <location>
        <position position="186"/>
    </location>
    <ligand>
        <name>Zn(2+)</name>
        <dbReference type="ChEBI" id="CHEBI:29105"/>
        <label>1</label>
    </ligand>
</feature>
<feature type="binding site" evidence="8">
    <location>
        <position position="275"/>
    </location>
    <ligand>
        <name>allantoate</name>
        <dbReference type="ChEBI" id="CHEBI:17536"/>
    </ligand>
</feature>
<keyword evidence="6" id="KW-0464">Manganese</keyword>
<dbReference type="SUPFAM" id="SSF55031">
    <property type="entry name" value="Bacterial exopeptidase dimerisation domain"/>
    <property type="match status" value="1"/>
</dbReference>
<dbReference type="InterPro" id="IPR010158">
    <property type="entry name" value="Amidase_Cbmase"/>
</dbReference>
<dbReference type="PANTHER" id="PTHR32494:SF19">
    <property type="entry name" value="ALLANTOATE DEIMINASE-RELATED"/>
    <property type="match status" value="1"/>
</dbReference>
<dbReference type="Gene3D" id="3.40.630.10">
    <property type="entry name" value="Zn peptidases"/>
    <property type="match status" value="1"/>
</dbReference>
<protein>
    <submittedName>
        <fullName evidence="10">M20 family metallo-hydrolase</fullName>
    </submittedName>
</protein>
<dbReference type="GO" id="GO:0016813">
    <property type="term" value="F:hydrolase activity, acting on carbon-nitrogen (but not peptide) bonds, in linear amidines"/>
    <property type="evidence" value="ECO:0007669"/>
    <property type="project" value="InterPro"/>
</dbReference>
<comment type="subunit">
    <text evidence="3">Homodimer.</text>
</comment>
<evidence type="ECO:0000256" key="3">
    <source>
        <dbReference type="ARBA" id="ARBA00011738"/>
    </source>
</evidence>
<reference evidence="10 11" key="1">
    <citation type="submission" date="2019-08" db="EMBL/GenBank/DDBJ databases">
        <title>Bacillus genomes from the desert of Cuatro Cienegas, Coahuila.</title>
        <authorList>
            <person name="Olmedo-Alvarez G."/>
        </authorList>
    </citation>
    <scope>NUCLEOTIDE SEQUENCE [LARGE SCALE GENOMIC DNA]</scope>
    <source>
        <strain evidence="10 11">CH87b_3T</strain>
    </source>
</reference>
<comment type="caution">
    <text evidence="10">The sequence shown here is derived from an EMBL/GenBank/DDBJ whole genome shotgun (WGS) entry which is preliminary data.</text>
</comment>
<dbReference type="RefSeq" id="WP_148970306.1">
    <property type="nucleotide sequence ID" value="NZ_JBNIKW010000005.1"/>
</dbReference>
<evidence type="ECO:0000313" key="10">
    <source>
        <dbReference type="EMBL" id="TYS83789.1"/>
    </source>
</evidence>
<dbReference type="Pfam" id="PF01546">
    <property type="entry name" value="Peptidase_M20"/>
    <property type="match status" value="1"/>
</dbReference>
<evidence type="ECO:0000256" key="8">
    <source>
        <dbReference type="PIRSR" id="PIRSR001235-2"/>
    </source>
</evidence>
<feature type="binding site" evidence="7">
    <location>
        <position position="382"/>
    </location>
    <ligand>
        <name>Zn(2+)</name>
        <dbReference type="ChEBI" id="CHEBI:29105"/>
        <label>2</label>
    </ligand>
</feature>
<dbReference type="CDD" id="cd03884">
    <property type="entry name" value="M20_bAS"/>
    <property type="match status" value="1"/>
</dbReference>
<feature type="binding site" evidence="7">
    <location>
        <position position="76"/>
    </location>
    <ligand>
        <name>Zn(2+)</name>
        <dbReference type="ChEBI" id="CHEBI:29105"/>
        <label>1</label>
    </ligand>
</feature>
<dbReference type="Proteomes" id="UP000324269">
    <property type="component" value="Unassembled WGS sequence"/>
</dbReference>
<keyword evidence="7" id="KW-0862">Zinc</keyword>
<feature type="binding site" evidence="7">
    <location>
        <position position="87"/>
    </location>
    <ligand>
        <name>Zn(2+)</name>
        <dbReference type="ChEBI" id="CHEBI:29105"/>
        <label>2</label>
    </ligand>
</feature>
<evidence type="ECO:0000256" key="4">
    <source>
        <dbReference type="ARBA" id="ARBA00022723"/>
    </source>
</evidence>
<evidence type="ECO:0000256" key="6">
    <source>
        <dbReference type="ARBA" id="ARBA00023211"/>
    </source>
</evidence>
<feature type="binding site" evidence="8">
    <location>
        <position position="211"/>
    </location>
    <ligand>
        <name>allantoate</name>
        <dbReference type="ChEBI" id="CHEBI:17536"/>
    </ligand>
</feature>
<accession>A0A5D4U9V7</accession>
<keyword evidence="4 7" id="KW-0479">Metal-binding</keyword>
<evidence type="ECO:0000256" key="2">
    <source>
        <dbReference type="ARBA" id="ARBA00006153"/>
    </source>
</evidence>
<dbReference type="Gene3D" id="3.30.70.360">
    <property type="match status" value="1"/>
</dbReference>
<dbReference type="GO" id="GO:0046872">
    <property type="term" value="F:metal ion binding"/>
    <property type="evidence" value="ECO:0007669"/>
    <property type="project" value="UniProtKB-KW"/>
</dbReference>
<dbReference type="SUPFAM" id="SSF53187">
    <property type="entry name" value="Zn-dependent exopeptidases"/>
    <property type="match status" value="1"/>
</dbReference>
<keyword evidence="5 10" id="KW-0378">Hydrolase</keyword>
<gene>
    <name evidence="10" type="ORF">FZC85_17525</name>
</gene>
<dbReference type="PIRSF" id="PIRSF001235">
    <property type="entry name" value="Amidase_carbamoylase"/>
    <property type="match status" value="1"/>
</dbReference>
<dbReference type="AlphaFoldDB" id="A0A5D4U9V7"/>
<comment type="similarity">
    <text evidence="2">Belongs to the peptidase M20 family.</text>
</comment>
<feature type="domain" description="Peptidase M20 dimerisation" evidence="9">
    <location>
        <begin position="211"/>
        <end position="307"/>
    </location>
</feature>
<dbReference type="OrthoDB" id="9808195at2"/>
<dbReference type="InterPro" id="IPR011650">
    <property type="entry name" value="Peptidase_M20_dimer"/>
</dbReference>
<dbReference type="PANTHER" id="PTHR32494">
    <property type="entry name" value="ALLANTOATE DEIMINASE-RELATED"/>
    <property type="match status" value="1"/>
</dbReference>
<dbReference type="NCBIfam" id="TIGR01879">
    <property type="entry name" value="hydantase"/>
    <property type="match status" value="1"/>
</dbReference>
<evidence type="ECO:0000256" key="5">
    <source>
        <dbReference type="ARBA" id="ARBA00022801"/>
    </source>
</evidence>
<feature type="binding site" evidence="7">
    <location>
        <position position="87"/>
    </location>
    <ligand>
        <name>Zn(2+)</name>
        <dbReference type="ChEBI" id="CHEBI:29105"/>
        <label>1</label>
    </ligand>
</feature>
<feature type="binding site" evidence="7">
    <location>
        <position position="122"/>
    </location>
    <ligand>
        <name>Zn(2+)</name>
        <dbReference type="ChEBI" id="CHEBI:29105"/>
        <label>2</label>
    </ligand>
</feature>
<evidence type="ECO:0000256" key="1">
    <source>
        <dbReference type="ARBA" id="ARBA00001936"/>
    </source>
</evidence>
<feature type="binding site" evidence="8">
    <location>
        <position position="288"/>
    </location>
    <ligand>
        <name>allantoate</name>
        <dbReference type="ChEBI" id="CHEBI:17536"/>
    </ligand>
</feature>
<comment type="cofactor">
    <cofactor evidence="7">
        <name>Zn(2+)</name>
        <dbReference type="ChEBI" id="CHEBI:29105"/>
    </cofactor>
    <text evidence="7">Binds 2 Zn(2+) ions per subunit.</text>
</comment>
<organism evidence="10 11">
    <name type="scientific">Rossellomorea aquimaris</name>
    <dbReference type="NCBI Taxonomy" id="189382"/>
    <lineage>
        <taxon>Bacteria</taxon>
        <taxon>Bacillati</taxon>
        <taxon>Bacillota</taxon>
        <taxon>Bacilli</taxon>
        <taxon>Bacillales</taxon>
        <taxon>Bacillaceae</taxon>
        <taxon>Rossellomorea</taxon>
    </lineage>
</organism>
<dbReference type="InterPro" id="IPR002933">
    <property type="entry name" value="Peptidase_M20"/>
</dbReference>
<proteinExistence type="inferred from homology"/>
<evidence type="ECO:0000313" key="11">
    <source>
        <dbReference type="Proteomes" id="UP000324269"/>
    </source>
</evidence>
<name>A0A5D4U9V7_9BACI</name>